<organism evidence="1 2">
    <name type="scientific">Panagrolaimus sp. JU765</name>
    <dbReference type="NCBI Taxonomy" id="591449"/>
    <lineage>
        <taxon>Eukaryota</taxon>
        <taxon>Metazoa</taxon>
        <taxon>Ecdysozoa</taxon>
        <taxon>Nematoda</taxon>
        <taxon>Chromadorea</taxon>
        <taxon>Rhabditida</taxon>
        <taxon>Tylenchina</taxon>
        <taxon>Panagrolaimomorpha</taxon>
        <taxon>Panagrolaimoidea</taxon>
        <taxon>Panagrolaimidae</taxon>
        <taxon>Panagrolaimus</taxon>
    </lineage>
</organism>
<name>A0AC34PVA9_9BILA</name>
<dbReference type="WBParaSite" id="JU765_v2.g10261.t1">
    <property type="protein sequence ID" value="JU765_v2.g10261.t1"/>
    <property type="gene ID" value="JU765_v2.g10261"/>
</dbReference>
<accession>A0AC34PVA9</accession>
<evidence type="ECO:0000313" key="1">
    <source>
        <dbReference type="Proteomes" id="UP000887576"/>
    </source>
</evidence>
<proteinExistence type="predicted"/>
<reference evidence="2" key="1">
    <citation type="submission" date="2022-11" db="UniProtKB">
        <authorList>
            <consortium name="WormBaseParasite"/>
        </authorList>
    </citation>
    <scope>IDENTIFICATION</scope>
</reference>
<evidence type="ECO:0000313" key="2">
    <source>
        <dbReference type="WBParaSite" id="JU765_v2.g10261.t1"/>
    </source>
</evidence>
<dbReference type="Proteomes" id="UP000887576">
    <property type="component" value="Unplaced"/>
</dbReference>
<sequence length="96" mass="10973">METPINVQMVQLILESLVRTILFVKIHLVQMQFATTESAVHQPTPTHVAMVELHCLIHAHQPQLVKMLLEIGPFVPMEFVVLPILESKVFQKSCYL</sequence>
<protein>
    <submittedName>
        <fullName evidence="2">Uncharacterized protein</fullName>
    </submittedName>
</protein>